<keyword evidence="4" id="KW-1185">Reference proteome</keyword>
<feature type="region of interest" description="Disordered" evidence="1">
    <location>
        <begin position="1"/>
        <end position="30"/>
    </location>
</feature>
<evidence type="ECO:0000259" key="2">
    <source>
        <dbReference type="Pfam" id="PF03184"/>
    </source>
</evidence>
<feature type="compositionally biased region" description="Gly residues" evidence="1">
    <location>
        <begin position="21"/>
        <end position="30"/>
    </location>
</feature>
<proteinExistence type="predicted"/>
<dbReference type="GO" id="GO:0005634">
    <property type="term" value="C:nucleus"/>
    <property type="evidence" value="ECO:0007669"/>
    <property type="project" value="TreeGrafter"/>
</dbReference>
<evidence type="ECO:0000313" key="3">
    <source>
        <dbReference type="Ensembl" id="ENSEBUP00000017919.1"/>
    </source>
</evidence>
<dbReference type="AlphaFoldDB" id="A0A8C4QMV8"/>
<dbReference type="InterPro" id="IPR050863">
    <property type="entry name" value="CenT-Element_Derived"/>
</dbReference>
<dbReference type="InterPro" id="IPR004875">
    <property type="entry name" value="DDE_SF_endonuclease_dom"/>
</dbReference>
<dbReference type="GO" id="GO:0003677">
    <property type="term" value="F:DNA binding"/>
    <property type="evidence" value="ECO:0007669"/>
    <property type="project" value="TreeGrafter"/>
</dbReference>
<name>A0A8C4QMV8_EPTBU</name>
<organism evidence="3 4">
    <name type="scientific">Eptatretus burgeri</name>
    <name type="common">Inshore hagfish</name>
    <dbReference type="NCBI Taxonomy" id="7764"/>
    <lineage>
        <taxon>Eukaryota</taxon>
        <taxon>Metazoa</taxon>
        <taxon>Chordata</taxon>
        <taxon>Craniata</taxon>
        <taxon>Vertebrata</taxon>
        <taxon>Cyclostomata</taxon>
        <taxon>Myxini</taxon>
        <taxon>Myxiniformes</taxon>
        <taxon>Myxinidae</taxon>
        <taxon>Eptatretinae</taxon>
        <taxon>Eptatretus</taxon>
    </lineage>
</organism>
<accession>A0A8C4QMV8</accession>
<dbReference type="PANTHER" id="PTHR19303">
    <property type="entry name" value="TRANSPOSON"/>
    <property type="match status" value="1"/>
</dbReference>
<dbReference type="Gene3D" id="1.10.10.10">
    <property type="entry name" value="Winged helix-like DNA-binding domain superfamily/Winged helix DNA-binding domain"/>
    <property type="match status" value="1"/>
</dbReference>
<dbReference type="GeneTree" id="ENSGT00940000154420"/>
<dbReference type="PANTHER" id="PTHR19303:SF73">
    <property type="entry name" value="PROTEIN PDC2"/>
    <property type="match status" value="1"/>
</dbReference>
<sequence length="697" mass="78341">MNRDPPNCAHHLRSSDSKSGSDGGTRGGPGGAAGICGFKILDVQNLRDGGDGTNQEPDPIVVVKVEPADDSSSQYQISPMKVGCLDGNVPLTSNSVHTVKREPCKDSDFASVVTGAKSHSVGSCESRRVHLQKKQKRIIKAWSLEQKLAAVARVKAGESINGVARDIGAGAASVCEWKKWENQLREGHGTTRKHRKHVRLDIDEHMEDTVVARVKASESINNVACDNGASLTGVRKWKTWGSKLHEGRGTLRRHRKCIHKEGEDSLFIRHRLKKHHCVRLMSVEGETASTNTTAFRSFKEEFARECSEYSPEQVYNADETGLFWKKMPNKTFLAKEDMCPAGFKLSKERLSLLLCANAAGTDKLRPIVVGKAKCPRAFKHINVTHLPVLWRHNSKAQVVRMLFDDWFLYSFIPHVKEFLRSKNLAEKAVLVLDKATAHSDSMVDYDKNFKVIFLPPNLTALMQPMDLGIITDFKRLYTRRIFHRLAVVDDEPDAIRKYWQGYTLKEAMYDIGHAWVEVSQGCLKSVWKKLWPECNQLIDEDTLQQVSNKELAALANDVLGLMEEPLTANEMEEHIESHHEEPSAEDVDNLTIYSEEAGYEESTEVRCVTVAKLKEILSLFIQLQDKVADYDLCIERRVTTLKELRSIESHYYHAYCEKKTRTKISDFFAVRPPAFQPFLSTVTAPSTAPASSLAATP</sequence>
<evidence type="ECO:0000313" key="4">
    <source>
        <dbReference type="Proteomes" id="UP000694388"/>
    </source>
</evidence>
<dbReference type="Ensembl" id="ENSEBUT00000018495.1">
    <property type="protein sequence ID" value="ENSEBUP00000017919.1"/>
    <property type="gene ID" value="ENSEBUG00000011177.1"/>
</dbReference>
<reference evidence="3" key="2">
    <citation type="submission" date="2025-09" db="UniProtKB">
        <authorList>
            <consortium name="Ensembl"/>
        </authorList>
    </citation>
    <scope>IDENTIFICATION</scope>
</reference>
<reference evidence="3" key="1">
    <citation type="submission" date="2025-08" db="UniProtKB">
        <authorList>
            <consortium name="Ensembl"/>
        </authorList>
    </citation>
    <scope>IDENTIFICATION</scope>
</reference>
<evidence type="ECO:0000256" key="1">
    <source>
        <dbReference type="SAM" id="MobiDB-lite"/>
    </source>
</evidence>
<dbReference type="InterPro" id="IPR036388">
    <property type="entry name" value="WH-like_DNA-bd_sf"/>
</dbReference>
<feature type="domain" description="DDE-1" evidence="2">
    <location>
        <begin position="347"/>
        <end position="527"/>
    </location>
</feature>
<dbReference type="Proteomes" id="UP000694388">
    <property type="component" value="Unplaced"/>
</dbReference>
<protein>
    <recommendedName>
        <fullName evidence="2">DDE-1 domain-containing protein</fullName>
    </recommendedName>
</protein>
<dbReference type="Pfam" id="PF03184">
    <property type="entry name" value="DDE_1"/>
    <property type="match status" value="1"/>
</dbReference>